<evidence type="ECO:0000313" key="4">
    <source>
        <dbReference type="Proteomes" id="UP000037784"/>
    </source>
</evidence>
<organism evidence="3 4">
    <name type="scientific">Ardenticatena maritima</name>
    <dbReference type="NCBI Taxonomy" id="872965"/>
    <lineage>
        <taxon>Bacteria</taxon>
        <taxon>Bacillati</taxon>
        <taxon>Chloroflexota</taxon>
        <taxon>Ardenticatenia</taxon>
        <taxon>Ardenticatenales</taxon>
        <taxon>Ardenticatenaceae</taxon>
        <taxon>Ardenticatena</taxon>
    </lineage>
</organism>
<dbReference type="Pfam" id="PF03990">
    <property type="entry name" value="DUF348"/>
    <property type="match status" value="4"/>
</dbReference>
<evidence type="ECO:0000313" key="3">
    <source>
        <dbReference type="EMBL" id="GAP61823.1"/>
    </source>
</evidence>
<dbReference type="OrthoDB" id="9798935at2"/>
<dbReference type="InterPro" id="IPR011098">
    <property type="entry name" value="G5_dom"/>
</dbReference>
<dbReference type="FunCoup" id="A0A0M8K522">
    <property type="interactions" value="11"/>
</dbReference>
<dbReference type="AlphaFoldDB" id="A0A0M8K522"/>
<dbReference type="PANTHER" id="PTHR39160:SF4">
    <property type="entry name" value="RESUSCITATION-PROMOTING FACTOR RPFB"/>
    <property type="match status" value="1"/>
</dbReference>
<dbReference type="Proteomes" id="UP000037784">
    <property type="component" value="Unassembled WGS sequence"/>
</dbReference>
<dbReference type="GO" id="GO:0009254">
    <property type="term" value="P:peptidoglycan turnover"/>
    <property type="evidence" value="ECO:0007669"/>
    <property type="project" value="InterPro"/>
</dbReference>
<dbReference type="PANTHER" id="PTHR39160">
    <property type="entry name" value="CELL WALL-BINDING PROTEIN YOCH"/>
    <property type="match status" value="1"/>
</dbReference>
<feature type="domain" description="G5" evidence="2">
    <location>
        <begin position="287"/>
        <end position="367"/>
    </location>
</feature>
<keyword evidence="1" id="KW-0732">Signal</keyword>
<reference evidence="4" key="2">
    <citation type="submission" date="2015-08" db="EMBL/GenBank/DDBJ databases">
        <title>Draft Genome Sequence of a Heterotrophic Facultative Anaerobic Bacterium Ardenticatena maritima Strain 110S.</title>
        <authorList>
            <person name="Kawaichi S."/>
            <person name="Yoshida T."/>
            <person name="Sako Y."/>
            <person name="Nakamura R."/>
        </authorList>
    </citation>
    <scope>NUCLEOTIDE SEQUENCE [LARGE SCALE GENOMIC DNA]</scope>
    <source>
        <strain evidence="4">110S</strain>
    </source>
</reference>
<dbReference type="CDD" id="cd22786">
    <property type="entry name" value="DPBB_YuiC-like"/>
    <property type="match status" value="1"/>
</dbReference>
<evidence type="ECO:0000259" key="2">
    <source>
        <dbReference type="PROSITE" id="PS51109"/>
    </source>
</evidence>
<protein>
    <recommendedName>
        <fullName evidence="2">G5 domain-containing protein</fullName>
    </recommendedName>
</protein>
<accession>A0A0M8K522</accession>
<dbReference type="InterPro" id="IPR010611">
    <property type="entry name" value="3D_dom"/>
</dbReference>
<name>A0A0M8K522_9CHLR</name>
<dbReference type="SMART" id="SM01208">
    <property type="entry name" value="G5"/>
    <property type="match status" value="1"/>
</dbReference>
<proteinExistence type="predicted"/>
<gene>
    <name evidence="3" type="ORF">ARMA_0246</name>
</gene>
<evidence type="ECO:0000256" key="1">
    <source>
        <dbReference type="ARBA" id="ARBA00022729"/>
    </source>
</evidence>
<comment type="caution">
    <text evidence="3">The sequence shown here is derived from an EMBL/GenBank/DDBJ whole genome shotgun (WGS) entry which is preliminary data.</text>
</comment>
<reference evidence="3 4" key="1">
    <citation type="journal article" date="2015" name="Genome Announc.">
        <title>Draft Genome Sequence of a Heterotrophic Facultative Anaerobic Thermophilic Bacterium, Ardenticatena maritima Strain 110ST.</title>
        <authorList>
            <person name="Kawaichi S."/>
            <person name="Yoshida T."/>
            <person name="Sako Y."/>
            <person name="Nakamura R."/>
        </authorList>
    </citation>
    <scope>NUCLEOTIDE SEQUENCE [LARGE SCALE GENOMIC DNA]</scope>
    <source>
        <strain evidence="3 4">110S</strain>
    </source>
</reference>
<dbReference type="EMBL" id="BBZA01000015">
    <property type="protein sequence ID" value="GAP61823.1"/>
    <property type="molecule type" value="Genomic_DNA"/>
</dbReference>
<dbReference type="InterPro" id="IPR051933">
    <property type="entry name" value="Resuscitation_pf_RpfB"/>
</dbReference>
<keyword evidence="4" id="KW-1185">Reference proteome</keyword>
<dbReference type="PROSITE" id="PS51109">
    <property type="entry name" value="G5"/>
    <property type="match status" value="1"/>
</dbReference>
<dbReference type="RefSeq" id="WP_054491765.1">
    <property type="nucleotide sequence ID" value="NZ_BBZA01000015.1"/>
</dbReference>
<dbReference type="GO" id="GO:0019867">
    <property type="term" value="C:outer membrane"/>
    <property type="evidence" value="ECO:0007669"/>
    <property type="project" value="InterPro"/>
</dbReference>
<dbReference type="InParanoid" id="A0A0M8K522"/>
<dbReference type="Pfam" id="PF06725">
    <property type="entry name" value="3D"/>
    <property type="match status" value="1"/>
</dbReference>
<dbReference type="Gene3D" id="2.20.230.10">
    <property type="entry name" value="Resuscitation-promoting factor rpfb"/>
    <property type="match status" value="1"/>
</dbReference>
<dbReference type="GO" id="GO:0004553">
    <property type="term" value="F:hydrolase activity, hydrolyzing O-glycosyl compounds"/>
    <property type="evidence" value="ECO:0007669"/>
    <property type="project" value="InterPro"/>
</dbReference>
<dbReference type="InterPro" id="IPR007137">
    <property type="entry name" value="DUF348"/>
</dbReference>
<sequence length="495" mass="54787">MSESSLNPEHRAVIVARPAVSTWWPTHGLFTLAALLLLIAALAQGYRLSAHTVTLVINGTPIQIRTHQQTLGGLLAEQGLTLRPEDVLIPGAETRLSARTPLELHLAREITFDLYGVQQTVYSHAPTVADFLYEQGVSLGAEDRLYLDGTPITPETPLPTADFFQRPRAHVELVRATPLLVDLDGITLRLFTRAETLAQALREEGITLYPEDIISPRPNTPVAPNMHVSIRRATPFSVQVDGQTLTARTHAPTVGDALAELGVSLSPLDRVEPPLETALTDDTAITITRVEHEIIVERETIPFQRVLVPDPTLEIDTFAVREEGAPGTRAREILVVYENGEEKERIVQREWVEQEPVNRVVAYGTNIVIRTLDTPNGPIQYWRRTRMLATSYTAASSGKPKDHPRYGITRTGLPAGYGIVAVDPRVVPLWTQVYVPGYGQACACDTGGGVIGAWIDLGYDEDNYKPWYRWVDVYWVAPPPPPDRIQYILPTAQVP</sequence>
<dbReference type="Pfam" id="PF07501">
    <property type="entry name" value="G5"/>
    <property type="match status" value="1"/>
</dbReference>